<reference evidence="1" key="1">
    <citation type="submission" date="2017-07" db="EMBL/GenBank/DDBJ databases">
        <title>Taro Niue Genome Assembly and Annotation.</title>
        <authorList>
            <person name="Atibalentja N."/>
            <person name="Keating K."/>
            <person name="Fields C.J."/>
        </authorList>
    </citation>
    <scope>NUCLEOTIDE SEQUENCE</scope>
    <source>
        <strain evidence="1">Niue_2</strain>
        <tissue evidence="1">Leaf</tissue>
    </source>
</reference>
<organism evidence="1 2">
    <name type="scientific">Colocasia esculenta</name>
    <name type="common">Wild taro</name>
    <name type="synonym">Arum esculentum</name>
    <dbReference type="NCBI Taxonomy" id="4460"/>
    <lineage>
        <taxon>Eukaryota</taxon>
        <taxon>Viridiplantae</taxon>
        <taxon>Streptophyta</taxon>
        <taxon>Embryophyta</taxon>
        <taxon>Tracheophyta</taxon>
        <taxon>Spermatophyta</taxon>
        <taxon>Magnoliopsida</taxon>
        <taxon>Liliopsida</taxon>
        <taxon>Araceae</taxon>
        <taxon>Aroideae</taxon>
        <taxon>Colocasieae</taxon>
        <taxon>Colocasia</taxon>
    </lineage>
</organism>
<dbReference type="AlphaFoldDB" id="A0A843TMU4"/>
<sequence length="126" mass="14804">MPLRVSFTTPEDLNMCLYVCRFMTPEDLNICLYVCRFMTPEDLYMCLYVCRFMTLEDLYMCLYVCRFMTPEDLYINARSHMTTCGVFSRTNEAWEGPNVEDRSPMDAKDFLPSTCGLFEARARTTL</sequence>
<dbReference type="Proteomes" id="UP000652761">
    <property type="component" value="Unassembled WGS sequence"/>
</dbReference>
<keyword evidence="2" id="KW-1185">Reference proteome</keyword>
<comment type="caution">
    <text evidence="1">The sequence shown here is derived from an EMBL/GenBank/DDBJ whole genome shotgun (WGS) entry which is preliminary data.</text>
</comment>
<dbReference type="EMBL" id="NMUH01000096">
    <property type="protein sequence ID" value="MQL71367.1"/>
    <property type="molecule type" value="Genomic_DNA"/>
</dbReference>
<evidence type="ECO:0000313" key="1">
    <source>
        <dbReference type="EMBL" id="MQL71367.1"/>
    </source>
</evidence>
<protein>
    <submittedName>
        <fullName evidence="1">Uncharacterized protein</fullName>
    </submittedName>
</protein>
<proteinExistence type="predicted"/>
<name>A0A843TMU4_COLES</name>
<gene>
    <name evidence="1" type="ORF">Taro_003686</name>
</gene>
<accession>A0A843TMU4</accession>
<evidence type="ECO:0000313" key="2">
    <source>
        <dbReference type="Proteomes" id="UP000652761"/>
    </source>
</evidence>